<name>A0AAV3ZBY9_9GAST</name>
<dbReference type="Proteomes" id="UP000735302">
    <property type="component" value="Unassembled WGS sequence"/>
</dbReference>
<accession>A0AAV3ZBY9</accession>
<dbReference type="EMBL" id="BLXT01002301">
    <property type="protein sequence ID" value="GFN92908.1"/>
    <property type="molecule type" value="Genomic_DNA"/>
</dbReference>
<reference evidence="1 2" key="1">
    <citation type="journal article" date="2021" name="Elife">
        <title>Chloroplast acquisition without the gene transfer in kleptoplastic sea slugs, Plakobranchus ocellatus.</title>
        <authorList>
            <person name="Maeda T."/>
            <person name="Takahashi S."/>
            <person name="Yoshida T."/>
            <person name="Shimamura S."/>
            <person name="Takaki Y."/>
            <person name="Nagai Y."/>
            <person name="Toyoda A."/>
            <person name="Suzuki Y."/>
            <person name="Arimoto A."/>
            <person name="Ishii H."/>
            <person name="Satoh N."/>
            <person name="Nishiyama T."/>
            <person name="Hasebe M."/>
            <person name="Maruyama T."/>
            <person name="Minagawa J."/>
            <person name="Obokata J."/>
            <person name="Shigenobu S."/>
        </authorList>
    </citation>
    <scope>NUCLEOTIDE SEQUENCE [LARGE SCALE GENOMIC DNA]</scope>
</reference>
<proteinExistence type="predicted"/>
<gene>
    <name evidence="1" type="ORF">PoB_001941400</name>
</gene>
<evidence type="ECO:0000313" key="1">
    <source>
        <dbReference type="EMBL" id="GFN92908.1"/>
    </source>
</evidence>
<evidence type="ECO:0000313" key="2">
    <source>
        <dbReference type="Proteomes" id="UP000735302"/>
    </source>
</evidence>
<organism evidence="1 2">
    <name type="scientific">Plakobranchus ocellatus</name>
    <dbReference type="NCBI Taxonomy" id="259542"/>
    <lineage>
        <taxon>Eukaryota</taxon>
        <taxon>Metazoa</taxon>
        <taxon>Spiralia</taxon>
        <taxon>Lophotrochozoa</taxon>
        <taxon>Mollusca</taxon>
        <taxon>Gastropoda</taxon>
        <taxon>Heterobranchia</taxon>
        <taxon>Euthyneura</taxon>
        <taxon>Panpulmonata</taxon>
        <taxon>Sacoglossa</taxon>
        <taxon>Placobranchoidea</taxon>
        <taxon>Plakobranchidae</taxon>
        <taxon>Plakobranchus</taxon>
    </lineage>
</organism>
<comment type="caution">
    <text evidence="1">The sequence shown here is derived from an EMBL/GenBank/DDBJ whole genome shotgun (WGS) entry which is preliminary data.</text>
</comment>
<keyword evidence="2" id="KW-1185">Reference proteome</keyword>
<dbReference type="AlphaFoldDB" id="A0AAV3ZBY9"/>
<sequence length="133" mass="14192">MPYAKNNQDSTPDSPTFDQAWYSLYFTSLLDPLSFVKPISHPYAMGPSKEGGVGGTVVSESALRSAGTLLLRVQGPLPAPWPDGGPKSLRSPCFGLAIYSQTFRSSTGESIDGGFNSNELAIEASLPILRLIL</sequence>
<protein>
    <submittedName>
        <fullName evidence="1">Uncharacterized protein</fullName>
    </submittedName>
</protein>